<reference evidence="1 2" key="1">
    <citation type="submission" date="2010-10" db="EMBL/GenBank/DDBJ databases">
        <authorList>
            <consortium name="The Broad Institute Genome Sequencing Platform"/>
            <person name="Ward D."/>
            <person name="Earl A."/>
            <person name="Feldgarden M."/>
            <person name="Young S.K."/>
            <person name="Gargeya S."/>
            <person name="Zeng Q."/>
            <person name="Alvarado L."/>
            <person name="Berlin A."/>
            <person name="Bochicchio J."/>
            <person name="Chapman S.B."/>
            <person name="Chen Z."/>
            <person name="Freedman E."/>
            <person name="Gellesch M."/>
            <person name="Goldberg J."/>
            <person name="Griggs A."/>
            <person name="Gujja S."/>
            <person name="Heilman E."/>
            <person name="Heiman D."/>
            <person name="Howarth C."/>
            <person name="Mehta T."/>
            <person name="Neiman D."/>
            <person name="Pearson M."/>
            <person name="Roberts A."/>
            <person name="Saif S."/>
            <person name="Shea T."/>
            <person name="Shenoy N."/>
            <person name="Sisk P."/>
            <person name="Stolte C."/>
            <person name="Sykes S."/>
            <person name="White J."/>
            <person name="Yandava C."/>
            <person name="Allen-Vercoe E."/>
            <person name="Sibley C."/>
            <person name="Ambrose C.E."/>
            <person name="Strauss J."/>
            <person name="Daigneault M."/>
            <person name="Haas B."/>
            <person name="Nusbaum C."/>
            <person name="Birren B."/>
        </authorList>
    </citation>
    <scope>NUCLEOTIDE SEQUENCE [LARGE SCALE GENOMIC DNA]</scope>
    <source>
        <strain evidence="1 2">3_1_6</strain>
    </source>
</reference>
<organism evidence="1 2">
    <name type="scientific">Bilophila wadsworthia (strain 3_1_6)</name>
    <dbReference type="NCBI Taxonomy" id="563192"/>
    <lineage>
        <taxon>Bacteria</taxon>
        <taxon>Pseudomonadati</taxon>
        <taxon>Thermodesulfobacteriota</taxon>
        <taxon>Desulfovibrionia</taxon>
        <taxon>Desulfovibrionales</taxon>
        <taxon>Desulfovibrionaceae</taxon>
        <taxon>Bilophila</taxon>
    </lineage>
</organism>
<evidence type="ECO:0000313" key="2">
    <source>
        <dbReference type="Proteomes" id="UP000006034"/>
    </source>
</evidence>
<comment type="caution">
    <text evidence="1">The sequence shown here is derived from an EMBL/GenBank/DDBJ whole genome shotgun (WGS) entry which is preliminary data.</text>
</comment>
<evidence type="ECO:0000313" key="1">
    <source>
        <dbReference type="EMBL" id="EFV44284.1"/>
    </source>
</evidence>
<keyword evidence="2" id="KW-1185">Reference proteome</keyword>
<gene>
    <name evidence="1" type="ORF">HMPREF0179_01928</name>
</gene>
<reference evidence="1 2" key="2">
    <citation type="submission" date="2013-04" db="EMBL/GenBank/DDBJ databases">
        <title>The Genome Sequence of Bilophila wadsworthia 3_1_6.</title>
        <authorList>
            <consortium name="The Broad Institute Genomics Platform"/>
            <person name="Earl A."/>
            <person name="Ward D."/>
            <person name="Feldgarden M."/>
            <person name="Gevers D."/>
            <person name="Sibley C."/>
            <person name="Strauss J."/>
            <person name="Allen-Vercoe E."/>
            <person name="Walker B."/>
            <person name="Young S."/>
            <person name="Zeng Q."/>
            <person name="Gargeya S."/>
            <person name="Fitzgerald M."/>
            <person name="Haas B."/>
            <person name="Abouelleil A."/>
            <person name="Allen A.W."/>
            <person name="Alvarado L."/>
            <person name="Arachchi H.M."/>
            <person name="Berlin A.M."/>
            <person name="Chapman S.B."/>
            <person name="Gainer-Dewar J."/>
            <person name="Goldberg J."/>
            <person name="Griggs A."/>
            <person name="Gujja S."/>
            <person name="Hansen M."/>
            <person name="Howarth C."/>
            <person name="Imamovic A."/>
            <person name="Ireland A."/>
            <person name="Larimer J."/>
            <person name="McCowan C."/>
            <person name="Murphy C."/>
            <person name="Pearson M."/>
            <person name="Poon T.W."/>
            <person name="Priest M."/>
            <person name="Roberts A."/>
            <person name="Saif S."/>
            <person name="Shea T."/>
            <person name="Sisk P."/>
            <person name="Sykes S."/>
            <person name="Wortman J."/>
            <person name="Nusbaum C."/>
            <person name="Birren B."/>
        </authorList>
    </citation>
    <scope>NUCLEOTIDE SEQUENCE [LARGE SCALE GENOMIC DNA]</scope>
    <source>
        <strain evidence="1 2">3_1_6</strain>
    </source>
</reference>
<sequence length="81" mass="8973">MRFEEALLLAGKGQLITRPGYGVSFAAIREGQAVYGHFIGETGFTDVRAYVFTDEDKSATDWELFIRVLPDAWEGCDVPNG</sequence>
<name>E5Y6U3_BILW3</name>
<dbReference type="EMBL" id="ADCP02000001">
    <property type="protein sequence ID" value="EFV44284.1"/>
    <property type="molecule type" value="Genomic_DNA"/>
</dbReference>
<accession>E5Y6U3</accession>
<protein>
    <submittedName>
        <fullName evidence="1">Uncharacterized protein</fullName>
    </submittedName>
</protein>
<dbReference type="GeneID" id="78084201"/>
<dbReference type="Proteomes" id="UP000006034">
    <property type="component" value="Unassembled WGS sequence"/>
</dbReference>
<dbReference type="RefSeq" id="WP_005027651.1">
    <property type="nucleotide sequence ID" value="NZ_KE150238.1"/>
</dbReference>
<dbReference type="HOGENOM" id="CLU_2566993_0_0_7"/>
<dbReference type="AlphaFoldDB" id="E5Y6U3"/>
<proteinExistence type="predicted"/>